<reference evidence="3" key="1">
    <citation type="journal article" date="2021" name="Sci. Rep.">
        <title>Diploid genomic architecture of Nitzschia inconspicua, an elite biomass production diatom.</title>
        <authorList>
            <person name="Oliver A."/>
            <person name="Podell S."/>
            <person name="Pinowska A."/>
            <person name="Traller J.C."/>
            <person name="Smith S.R."/>
            <person name="McClure R."/>
            <person name="Beliaev A."/>
            <person name="Bohutskyi P."/>
            <person name="Hill E.A."/>
            <person name="Rabines A."/>
            <person name="Zheng H."/>
            <person name="Allen L.Z."/>
            <person name="Kuo A."/>
            <person name="Grigoriev I.V."/>
            <person name="Allen A.E."/>
            <person name="Hazlebeck D."/>
            <person name="Allen E.E."/>
        </authorList>
    </citation>
    <scope>NUCLEOTIDE SEQUENCE</scope>
    <source>
        <strain evidence="3">Hildebrandi</strain>
    </source>
</reference>
<evidence type="ECO:0000313" key="4">
    <source>
        <dbReference type="Proteomes" id="UP000693970"/>
    </source>
</evidence>
<feature type="compositionally biased region" description="Basic and acidic residues" evidence="1">
    <location>
        <begin position="151"/>
        <end position="162"/>
    </location>
</feature>
<evidence type="ECO:0000313" key="3">
    <source>
        <dbReference type="EMBL" id="KAG7365158.1"/>
    </source>
</evidence>
<name>A0A9K3PZ72_9STRA</name>
<reference evidence="3" key="2">
    <citation type="submission" date="2021-04" db="EMBL/GenBank/DDBJ databases">
        <authorList>
            <person name="Podell S."/>
        </authorList>
    </citation>
    <scope>NUCLEOTIDE SEQUENCE</scope>
    <source>
        <strain evidence="3">Hildebrandi</strain>
    </source>
</reference>
<keyword evidence="2" id="KW-1133">Transmembrane helix</keyword>
<sequence>MADLLKLKGPLPLDAFRLGVKSRTPFDSSLMDGNDESNDNEDKIISSDETASLSSSSSPLPEGEELAKLFYRQIRQRQGQQEKSATEPDNRTAPILSEEQLRNQNAKPFSKRREMSVASSTSNSDRSVPPSQRKYTGQSDSPLFGNVPPGPRERSDPRRSMMEREVQLAGRGASLGLGVQAVFAVVVLTFYIYVGVSGGIVSGGGDDDFGGDDVIEYEQVIPVPRDAEKSVWL</sequence>
<gene>
    <name evidence="3" type="ORF">IV203_038361</name>
</gene>
<proteinExistence type="predicted"/>
<keyword evidence="2" id="KW-0472">Membrane</keyword>
<dbReference type="AlphaFoldDB" id="A0A9K3PZ72"/>
<organism evidence="3 4">
    <name type="scientific">Nitzschia inconspicua</name>
    <dbReference type="NCBI Taxonomy" id="303405"/>
    <lineage>
        <taxon>Eukaryota</taxon>
        <taxon>Sar</taxon>
        <taxon>Stramenopiles</taxon>
        <taxon>Ochrophyta</taxon>
        <taxon>Bacillariophyta</taxon>
        <taxon>Bacillariophyceae</taxon>
        <taxon>Bacillariophycidae</taxon>
        <taxon>Bacillariales</taxon>
        <taxon>Bacillariaceae</taxon>
        <taxon>Nitzschia</taxon>
    </lineage>
</organism>
<protein>
    <submittedName>
        <fullName evidence="3">Uncharacterized protein</fullName>
    </submittedName>
</protein>
<dbReference type="EMBL" id="JAGRRH010000009">
    <property type="protein sequence ID" value="KAG7365158.1"/>
    <property type="molecule type" value="Genomic_DNA"/>
</dbReference>
<keyword evidence="4" id="KW-1185">Reference proteome</keyword>
<dbReference type="Proteomes" id="UP000693970">
    <property type="component" value="Unassembled WGS sequence"/>
</dbReference>
<accession>A0A9K3PZ72</accession>
<keyword evidence="2" id="KW-0812">Transmembrane</keyword>
<comment type="caution">
    <text evidence="3">The sequence shown here is derived from an EMBL/GenBank/DDBJ whole genome shotgun (WGS) entry which is preliminary data.</text>
</comment>
<feature type="transmembrane region" description="Helical" evidence="2">
    <location>
        <begin position="168"/>
        <end position="194"/>
    </location>
</feature>
<feature type="compositionally biased region" description="Low complexity" evidence="1">
    <location>
        <begin position="52"/>
        <end position="61"/>
    </location>
</feature>
<feature type="compositionally biased region" description="Polar residues" evidence="1">
    <location>
        <begin position="117"/>
        <end position="141"/>
    </location>
</feature>
<evidence type="ECO:0000256" key="1">
    <source>
        <dbReference type="SAM" id="MobiDB-lite"/>
    </source>
</evidence>
<feature type="region of interest" description="Disordered" evidence="1">
    <location>
        <begin position="22"/>
        <end position="162"/>
    </location>
</feature>
<evidence type="ECO:0000256" key="2">
    <source>
        <dbReference type="SAM" id="Phobius"/>
    </source>
</evidence>